<comment type="caution">
    <text evidence="4">The sequence shown here is derived from an EMBL/GenBank/DDBJ whole genome shotgun (WGS) entry which is preliminary data.</text>
</comment>
<proteinExistence type="predicted"/>
<dbReference type="PANTHER" id="PTHR48050">
    <property type="entry name" value="STEROL 3-BETA-GLUCOSYLTRANSFERASE"/>
    <property type="match status" value="1"/>
</dbReference>
<keyword evidence="1" id="KW-0808">Transferase</keyword>
<feature type="domain" description="Erythromycin biosynthesis protein CIII-like C-terminal" evidence="3">
    <location>
        <begin position="280"/>
        <end position="388"/>
    </location>
</feature>
<evidence type="ECO:0000313" key="4">
    <source>
        <dbReference type="EMBL" id="GAA5053100.1"/>
    </source>
</evidence>
<evidence type="ECO:0000259" key="2">
    <source>
        <dbReference type="Pfam" id="PF03033"/>
    </source>
</evidence>
<dbReference type="InterPro" id="IPR010610">
    <property type="entry name" value="EryCIII-like_C"/>
</dbReference>
<dbReference type="PANTHER" id="PTHR48050:SF13">
    <property type="entry name" value="STEROL 3-BETA-GLUCOSYLTRANSFERASE UGT80A2"/>
    <property type="match status" value="1"/>
</dbReference>
<reference evidence="5" key="1">
    <citation type="journal article" date="2019" name="Int. J. Syst. Evol. Microbiol.">
        <title>The Global Catalogue of Microorganisms (GCM) 10K type strain sequencing project: providing services to taxonomists for standard genome sequencing and annotation.</title>
        <authorList>
            <consortium name="The Broad Institute Genomics Platform"/>
            <consortium name="The Broad Institute Genome Sequencing Center for Infectious Disease"/>
            <person name="Wu L."/>
            <person name="Ma J."/>
        </authorList>
    </citation>
    <scope>NUCLEOTIDE SEQUENCE [LARGE SCALE GENOMIC DNA]</scope>
    <source>
        <strain evidence="5">JCM 18410</strain>
    </source>
</reference>
<feature type="domain" description="Glycosyltransferase family 28 N-terminal" evidence="2">
    <location>
        <begin position="3"/>
        <end position="67"/>
    </location>
</feature>
<evidence type="ECO:0000259" key="3">
    <source>
        <dbReference type="Pfam" id="PF06722"/>
    </source>
</evidence>
<name>A0ABP9KB94_9ACTN</name>
<accession>A0ABP9KB94</accession>
<dbReference type="InterPro" id="IPR050426">
    <property type="entry name" value="Glycosyltransferase_28"/>
</dbReference>
<dbReference type="Pfam" id="PF03033">
    <property type="entry name" value="Glyco_transf_28"/>
    <property type="match status" value="1"/>
</dbReference>
<dbReference type="InterPro" id="IPR002213">
    <property type="entry name" value="UDP_glucos_trans"/>
</dbReference>
<dbReference type="RefSeq" id="WP_345668192.1">
    <property type="nucleotide sequence ID" value="NZ_BAABKC010000037.1"/>
</dbReference>
<evidence type="ECO:0000313" key="5">
    <source>
        <dbReference type="Proteomes" id="UP001500124"/>
    </source>
</evidence>
<dbReference type="Proteomes" id="UP001500124">
    <property type="component" value="Unassembled WGS sequence"/>
</dbReference>
<dbReference type="Gene3D" id="3.40.50.2000">
    <property type="entry name" value="Glycogen Phosphorylase B"/>
    <property type="match status" value="2"/>
</dbReference>
<dbReference type="InterPro" id="IPR004276">
    <property type="entry name" value="GlycoTrans_28_N"/>
</dbReference>
<organism evidence="4 5">
    <name type="scientific">Streptomyces similanensis</name>
    <dbReference type="NCBI Taxonomy" id="1274988"/>
    <lineage>
        <taxon>Bacteria</taxon>
        <taxon>Bacillati</taxon>
        <taxon>Actinomycetota</taxon>
        <taxon>Actinomycetes</taxon>
        <taxon>Kitasatosporales</taxon>
        <taxon>Streptomycetaceae</taxon>
        <taxon>Streptomyces</taxon>
    </lineage>
</organism>
<dbReference type="EMBL" id="BAABKC010000037">
    <property type="protein sequence ID" value="GAA5053100.1"/>
    <property type="molecule type" value="Genomic_DNA"/>
</dbReference>
<dbReference type="CDD" id="cd03784">
    <property type="entry name" value="GT1_Gtf-like"/>
    <property type="match status" value="1"/>
</dbReference>
<dbReference type="Pfam" id="PF06722">
    <property type="entry name" value="EryCIII-like_C"/>
    <property type="match status" value="1"/>
</dbReference>
<dbReference type="SUPFAM" id="SSF53756">
    <property type="entry name" value="UDP-Glycosyltransferase/glycogen phosphorylase"/>
    <property type="match status" value="1"/>
</dbReference>
<gene>
    <name evidence="4" type="ORF">GCM10023336_23010</name>
</gene>
<sequence length="404" mass="42040">MRILIAAAGSRGDIAPYTGLGAALHRAGHDVALATTDAFAPLVRAAGLEFRALPADPAVRGGGTGRRELMRDAAAFVTELGQGFADAMADGTDLLLLSATTAPLGWHLAEATGTPSLGVYLQPTAPTGDFPPVVTGARSLGRPANRLAGRFALRMADRLYTQAVAELRHRLRLPPLSPAATRRRQERADWPVLHGFSTALVPRPADWRPGLDVVGNWWPHHDPAARLPARLEDFLRAGPRPVLITFGSMAAGDGERLSGIAVAALRRAGLRGVLQAGRAQLAADGDDVLTLGDVPHAVLFPRLAAVVHHAGAGTSAAALRAGVPAVTVPVTADQPFWARRLAAIGAAPDPIPFASLTARRLADALGETVRQSAYTRAAAHGARHMATEDAAGHTLKAIARLGGG</sequence>
<evidence type="ECO:0000256" key="1">
    <source>
        <dbReference type="ARBA" id="ARBA00022679"/>
    </source>
</evidence>
<protein>
    <submittedName>
        <fullName evidence="4">Glycosyltransferase</fullName>
    </submittedName>
</protein>
<keyword evidence="5" id="KW-1185">Reference proteome</keyword>